<name>A0ACC1P3S9_9PEZI</name>
<evidence type="ECO:0000313" key="2">
    <source>
        <dbReference type="Proteomes" id="UP001143856"/>
    </source>
</evidence>
<keyword evidence="2" id="KW-1185">Reference proteome</keyword>
<comment type="caution">
    <text evidence="1">The sequence shown here is derived from an EMBL/GenBank/DDBJ whole genome shotgun (WGS) entry which is preliminary data.</text>
</comment>
<dbReference type="Proteomes" id="UP001143856">
    <property type="component" value="Unassembled WGS sequence"/>
</dbReference>
<accession>A0ACC1P3S9</accession>
<sequence length="201" mass="22731">MAHPRLSKFVPRLLEMYFTLDPTALDEYASVYASIPQCLRDEEKPDRRCPLAQLMELHDTLLADHVMCEMYSKRMRTLYTECGSASPPNIKPLLEYSAQRRRVYIETVPQIRMIIAQQRMALEQQKFLNVTSSHYMVAGQLEQMTYGTPYLYSASGVGSGFANMNALQGAAYGQQAMGIVAGSGSHVLAVQQLEQRWRAVE</sequence>
<organism evidence="1 2">
    <name type="scientific">Xylaria curta</name>
    <dbReference type="NCBI Taxonomy" id="42375"/>
    <lineage>
        <taxon>Eukaryota</taxon>
        <taxon>Fungi</taxon>
        <taxon>Dikarya</taxon>
        <taxon>Ascomycota</taxon>
        <taxon>Pezizomycotina</taxon>
        <taxon>Sordariomycetes</taxon>
        <taxon>Xylariomycetidae</taxon>
        <taxon>Xylariales</taxon>
        <taxon>Xylariaceae</taxon>
        <taxon>Xylaria</taxon>
    </lineage>
</organism>
<protein>
    <submittedName>
        <fullName evidence="1">Uncharacterized protein</fullName>
    </submittedName>
</protein>
<gene>
    <name evidence="1" type="ORF">NUW58_g5619</name>
</gene>
<proteinExistence type="predicted"/>
<evidence type="ECO:0000313" key="1">
    <source>
        <dbReference type="EMBL" id="KAJ2985288.1"/>
    </source>
</evidence>
<dbReference type="EMBL" id="JAPDGR010001129">
    <property type="protein sequence ID" value="KAJ2985288.1"/>
    <property type="molecule type" value="Genomic_DNA"/>
</dbReference>
<reference evidence="1" key="1">
    <citation type="submission" date="2022-10" db="EMBL/GenBank/DDBJ databases">
        <title>Genome Sequence of Xylaria curta.</title>
        <authorList>
            <person name="Buettner E."/>
        </authorList>
    </citation>
    <scope>NUCLEOTIDE SEQUENCE</scope>
    <source>
        <strain evidence="1">Babe10</strain>
    </source>
</reference>